<dbReference type="SUPFAM" id="SSF46689">
    <property type="entry name" value="Homeodomain-like"/>
    <property type="match status" value="1"/>
</dbReference>
<dbReference type="InterPro" id="IPR036271">
    <property type="entry name" value="Tet_transcr_reg_TetR-rel_C_sf"/>
</dbReference>
<name>A0A165Y2Z2_9HYPH</name>
<dbReference type="SUPFAM" id="SSF48498">
    <property type="entry name" value="Tetracyclin repressor-like, C-terminal domain"/>
    <property type="match status" value="1"/>
</dbReference>
<dbReference type="PATRIC" id="fig|989403.3.peg.2791"/>
<reference evidence="4 5" key="1">
    <citation type="journal article" date="2016" name="Front. Microbiol.">
        <title>Comparative Genomic Analysis Reveals a Diverse Repertoire of Genes Involved in Prokaryote-Eukaryote Interactions within the Pseudovibrio Genus.</title>
        <authorList>
            <person name="Romano S."/>
            <person name="Fernandez-Guerra A."/>
            <person name="Reen F.J."/>
            <person name="Glockner F.O."/>
            <person name="Crowley S.P."/>
            <person name="O'Sullivan O."/>
            <person name="Cotter P.D."/>
            <person name="Adams C."/>
            <person name="Dobson A.D."/>
            <person name="O'Gara F."/>
        </authorList>
    </citation>
    <scope>NUCLEOTIDE SEQUENCE [LARGE SCALE GENOMIC DNA]</scope>
    <source>
        <strain evidence="4 5">Ad2</strain>
    </source>
</reference>
<protein>
    <submittedName>
        <fullName evidence="4">HTH-type transcriptional regulator BetI</fullName>
    </submittedName>
</protein>
<dbReference type="InterPro" id="IPR001647">
    <property type="entry name" value="HTH_TetR"/>
</dbReference>
<dbReference type="InterPro" id="IPR050109">
    <property type="entry name" value="HTH-type_TetR-like_transc_reg"/>
</dbReference>
<feature type="DNA-binding region" description="H-T-H motif" evidence="2">
    <location>
        <begin position="41"/>
        <end position="60"/>
    </location>
</feature>
<dbReference type="Gene3D" id="1.10.10.60">
    <property type="entry name" value="Homeodomain-like"/>
    <property type="match status" value="1"/>
</dbReference>
<gene>
    <name evidence="4" type="primary">betI_5</name>
    <name evidence="4" type="ORF">PsAD2_02609</name>
</gene>
<dbReference type="Proteomes" id="UP000076577">
    <property type="component" value="Unassembled WGS sequence"/>
</dbReference>
<dbReference type="PROSITE" id="PS50977">
    <property type="entry name" value="HTH_TETR_2"/>
    <property type="match status" value="1"/>
</dbReference>
<evidence type="ECO:0000259" key="3">
    <source>
        <dbReference type="PROSITE" id="PS50977"/>
    </source>
</evidence>
<dbReference type="Gene3D" id="1.10.357.10">
    <property type="entry name" value="Tetracycline Repressor, domain 2"/>
    <property type="match status" value="1"/>
</dbReference>
<dbReference type="EMBL" id="LMCB01000022">
    <property type="protein sequence ID" value="KZL18385.1"/>
    <property type="molecule type" value="Genomic_DNA"/>
</dbReference>
<comment type="caution">
    <text evidence="4">The sequence shown here is derived from an EMBL/GenBank/DDBJ whole genome shotgun (WGS) entry which is preliminary data.</text>
</comment>
<dbReference type="PANTHER" id="PTHR30328:SF54">
    <property type="entry name" value="HTH-TYPE TRANSCRIPTIONAL REPRESSOR SCO4008"/>
    <property type="match status" value="1"/>
</dbReference>
<dbReference type="PANTHER" id="PTHR30328">
    <property type="entry name" value="TRANSCRIPTIONAL REPRESSOR"/>
    <property type="match status" value="1"/>
</dbReference>
<dbReference type="GO" id="GO:0003677">
    <property type="term" value="F:DNA binding"/>
    <property type="evidence" value="ECO:0007669"/>
    <property type="project" value="UniProtKB-UniRule"/>
</dbReference>
<evidence type="ECO:0000256" key="1">
    <source>
        <dbReference type="ARBA" id="ARBA00023125"/>
    </source>
</evidence>
<proteinExistence type="predicted"/>
<feature type="domain" description="HTH tetR-type" evidence="3">
    <location>
        <begin position="18"/>
        <end position="78"/>
    </location>
</feature>
<evidence type="ECO:0000313" key="5">
    <source>
        <dbReference type="Proteomes" id="UP000076577"/>
    </source>
</evidence>
<dbReference type="AlphaFoldDB" id="A0A165Y2Z2"/>
<evidence type="ECO:0000313" key="4">
    <source>
        <dbReference type="EMBL" id="KZL18385.1"/>
    </source>
</evidence>
<evidence type="ECO:0000256" key="2">
    <source>
        <dbReference type="PROSITE-ProRule" id="PRU00335"/>
    </source>
</evidence>
<organism evidence="4 5">
    <name type="scientific">Pseudovibrio axinellae</name>
    <dbReference type="NCBI Taxonomy" id="989403"/>
    <lineage>
        <taxon>Bacteria</taxon>
        <taxon>Pseudomonadati</taxon>
        <taxon>Pseudomonadota</taxon>
        <taxon>Alphaproteobacteria</taxon>
        <taxon>Hyphomicrobiales</taxon>
        <taxon>Stappiaceae</taxon>
        <taxon>Pseudovibrio</taxon>
    </lineage>
</organism>
<dbReference type="STRING" id="989403.SAMN05421798_11733"/>
<dbReference type="InterPro" id="IPR009057">
    <property type="entry name" value="Homeodomain-like_sf"/>
</dbReference>
<keyword evidence="5" id="KW-1185">Reference proteome</keyword>
<sequence>MLKRVGLEKKKTQGERREESERRLLDALVEIINEDGIQMATCESIGRRAGYSRGLTIQRLGKKDEMFVTLIDRMVTETNQNLACEIPKETCAREAIHRYIDIHFDDLQNKPSYRAYFALVAGSMTDIALLGEAIKQAHDFIKQILVAVLERGKASGEFPDEMDTAIRAVSIGSYLLGVALQQKLHPKLDIKLLKPAAYALIPLKPE</sequence>
<accession>A0A165Y2Z2</accession>
<keyword evidence="1 2" id="KW-0238">DNA-binding</keyword>